<feature type="region of interest" description="Disordered" evidence="1">
    <location>
        <begin position="188"/>
        <end position="219"/>
    </location>
</feature>
<feature type="compositionally biased region" description="Low complexity" evidence="1">
    <location>
        <begin position="402"/>
        <end position="413"/>
    </location>
</feature>
<dbReference type="InterPro" id="IPR051425">
    <property type="entry name" value="Formin_Homology"/>
</dbReference>
<evidence type="ECO:0000313" key="3">
    <source>
        <dbReference type="EMBL" id="KAK8383853.1"/>
    </source>
</evidence>
<feature type="region of interest" description="Disordered" evidence="1">
    <location>
        <begin position="262"/>
        <end position="307"/>
    </location>
</feature>
<keyword evidence="2" id="KW-1133">Transmembrane helix</keyword>
<feature type="transmembrane region" description="Helical" evidence="2">
    <location>
        <begin position="308"/>
        <end position="332"/>
    </location>
</feature>
<dbReference type="PANTHER" id="PTHR45725:SF1">
    <property type="entry name" value="DISHEVELLED ASSOCIATED ACTIVATOR OF MORPHOGENESIS, ISOFORM D"/>
    <property type="match status" value="1"/>
</dbReference>
<evidence type="ECO:0000256" key="2">
    <source>
        <dbReference type="SAM" id="Phobius"/>
    </source>
</evidence>
<feature type="compositionally biased region" description="Polar residues" evidence="1">
    <location>
        <begin position="512"/>
        <end position="521"/>
    </location>
</feature>
<dbReference type="AlphaFoldDB" id="A0AAW0T9G8"/>
<name>A0AAW0T9G8_SCYPA</name>
<feature type="compositionally biased region" description="Basic and acidic residues" evidence="1">
    <location>
        <begin position="208"/>
        <end position="219"/>
    </location>
</feature>
<feature type="compositionally biased region" description="Pro residues" evidence="1">
    <location>
        <begin position="497"/>
        <end position="506"/>
    </location>
</feature>
<evidence type="ECO:0000256" key="1">
    <source>
        <dbReference type="SAM" id="MobiDB-lite"/>
    </source>
</evidence>
<feature type="compositionally biased region" description="Pro residues" evidence="1">
    <location>
        <begin position="265"/>
        <end position="278"/>
    </location>
</feature>
<keyword evidence="4" id="KW-1185">Reference proteome</keyword>
<dbReference type="PANTHER" id="PTHR45725">
    <property type="entry name" value="FORMIN HOMOLOGY 2 FAMILY MEMBER"/>
    <property type="match status" value="1"/>
</dbReference>
<gene>
    <name evidence="3" type="ORF">O3P69_015947</name>
</gene>
<feature type="region of interest" description="Disordered" evidence="1">
    <location>
        <begin position="1"/>
        <end position="22"/>
    </location>
</feature>
<dbReference type="Proteomes" id="UP001487740">
    <property type="component" value="Unassembled WGS sequence"/>
</dbReference>
<feature type="region of interest" description="Disordered" evidence="1">
    <location>
        <begin position="464"/>
        <end position="583"/>
    </location>
</feature>
<protein>
    <submittedName>
        <fullName evidence="3">Uncharacterized protein</fullName>
    </submittedName>
</protein>
<reference evidence="3 4" key="1">
    <citation type="submission" date="2023-03" db="EMBL/GenBank/DDBJ databases">
        <title>High-quality genome of Scylla paramamosain provides insights in environmental adaptation.</title>
        <authorList>
            <person name="Zhang L."/>
        </authorList>
    </citation>
    <scope>NUCLEOTIDE SEQUENCE [LARGE SCALE GENOMIC DNA]</scope>
    <source>
        <strain evidence="3">LZ_2023a</strain>
        <tissue evidence="3">Muscle</tissue>
    </source>
</reference>
<feature type="region of interest" description="Disordered" evidence="1">
    <location>
        <begin position="384"/>
        <end position="417"/>
    </location>
</feature>
<evidence type="ECO:0000313" key="4">
    <source>
        <dbReference type="Proteomes" id="UP001487740"/>
    </source>
</evidence>
<proteinExistence type="predicted"/>
<feature type="compositionally biased region" description="Low complexity" evidence="1">
    <location>
        <begin position="7"/>
        <end position="21"/>
    </location>
</feature>
<keyword evidence="2" id="KW-0472">Membrane</keyword>
<sequence length="633" mass="67828">MGLGILQNQTTENTTTRPPNTDFDCSLPTRGLAASPAAPLAMSTGHFSWRPTQGFRSLFIHSSVLITKDVQEEDEEVERIASLAVVTVMQVLHYALSLQVETSKQPEVNEDEKDLFLKLLKVLLVPRSLSTVDVQQKIRLHVSPYCCSTNDQPSNFLRAVPRGDTRCCSNLTCCALDLPVITIQFSGEPERSKGGRVPTLSSLDYTDEERGRERLDRGTRRSGVLLARSVCCVEEYRLHVGVFIMESDAEWIDVDNEFPIYTQRPPVPSQPSPRPLPRPRARPPVIESPHESPERAPSSPSAPSSTNAGVVAGCVGGALGVVLMLLVVYMLVLRRRLTKAKKSGRAAHYQLRVEDVAHLSHLDETTNTYVNTTDLQKLVASVRAKGKSENRLPTPPRLQHQTPAPYRPAAATAGNNDSFQGDAVVVRAPMPPPYTISAPPSLPQAPAAPQPMQEVMYSNLEECAAPPRPAPRREAPKTAPPPPPIQEPSSPVSQPARPAPAPPKSSSPPVANNTSTLQQTAKPAPPCPSFKPSKASPAVQAKPGAKPTPPTLPKPGKGKALPPLKMVLRGATEGTSSDSCATPDTAIIHLSPEATPTGEGTPGTASISAKIALLEGHMRTAGGGVSRPGLIRP</sequence>
<comment type="caution">
    <text evidence="3">The sequence shown here is derived from an EMBL/GenBank/DDBJ whole genome shotgun (WGS) entry which is preliminary data.</text>
</comment>
<feature type="compositionally biased region" description="Low complexity" evidence="1">
    <location>
        <begin position="554"/>
        <end position="565"/>
    </location>
</feature>
<feature type="compositionally biased region" description="Low complexity" evidence="1">
    <location>
        <begin position="487"/>
        <end position="496"/>
    </location>
</feature>
<keyword evidence="2" id="KW-0812">Transmembrane</keyword>
<organism evidence="3 4">
    <name type="scientific">Scylla paramamosain</name>
    <name type="common">Mud crab</name>
    <dbReference type="NCBI Taxonomy" id="85552"/>
    <lineage>
        <taxon>Eukaryota</taxon>
        <taxon>Metazoa</taxon>
        <taxon>Ecdysozoa</taxon>
        <taxon>Arthropoda</taxon>
        <taxon>Crustacea</taxon>
        <taxon>Multicrustacea</taxon>
        <taxon>Malacostraca</taxon>
        <taxon>Eumalacostraca</taxon>
        <taxon>Eucarida</taxon>
        <taxon>Decapoda</taxon>
        <taxon>Pleocyemata</taxon>
        <taxon>Brachyura</taxon>
        <taxon>Eubrachyura</taxon>
        <taxon>Portunoidea</taxon>
        <taxon>Portunidae</taxon>
        <taxon>Portuninae</taxon>
        <taxon>Scylla</taxon>
    </lineage>
</organism>
<feature type="compositionally biased region" description="Polar residues" evidence="1">
    <location>
        <begin position="573"/>
        <end position="582"/>
    </location>
</feature>
<dbReference type="EMBL" id="JARAKH010000036">
    <property type="protein sequence ID" value="KAK8383853.1"/>
    <property type="molecule type" value="Genomic_DNA"/>
</dbReference>
<accession>A0AAW0T9G8</accession>
<feature type="compositionally biased region" description="Low complexity" evidence="1">
    <location>
        <begin position="295"/>
        <end position="307"/>
    </location>
</feature>